<dbReference type="SUPFAM" id="SSF47616">
    <property type="entry name" value="GST C-terminal domain-like"/>
    <property type="match status" value="1"/>
</dbReference>
<dbReference type="SFLD" id="SFLDS00019">
    <property type="entry name" value="Glutathione_Transferase_(cytos"/>
    <property type="match status" value="1"/>
</dbReference>
<keyword evidence="2" id="KW-0808">Transferase</keyword>
<dbReference type="PANTHER" id="PTHR44051:SF8">
    <property type="entry name" value="GLUTATHIONE S-TRANSFERASE GSTA"/>
    <property type="match status" value="1"/>
</dbReference>
<name>A0A261TRR4_9BORD</name>
<dbReference type="GO" id="GO:0016740">
    <property type="term" value="F:transferase activity"/>
    <property type="evidence" value="ECO:0007669"/>
    <property type="project" value="UniProtKB-KW"/>
</dbReference>
<gene>
    <name evidence="2" type="ORF">CAL20_20655</name>
</gene>
<evidence type="ECO:0000313" key="2">
    <source>
        <dbReference type="EMBL" id="OZI52364.1"/>
    </source>
</evidence>
<dbReference type="InterPro" id="IPR004045">
    <property type="entry name" value="Glutathione_S-Trfase_N"/>
</dbReference>
<dbReference type="Gene3D" id="3.40.30.10">
    <property type="entry name" value="Glutaredoxin"/>
    <property type="match status" value="1"/>
</dbReference>
<dbReference type="PROSITE" id="PS50405">
    <property type="entry name" value="GST_CTER"/>
    <property type="match status" value="1"/>
</dbReference>
<proteinExistence type="predicted"/>
<dbReference type="InterPro" id="IPR004046">
    <property type="entry name" value="GST_C"/>
</dbReference>
<evidence type="ECO:0000259" key="1">
    <source>
        <dbReference type="PROSITE" id="PS50405"/>
    </source>
</evidence>
<sequence>MNSTSEPIFIAGFPLGSSAGLVTAFEWLGQPYRITRVDMLGEMRTDAYKRLNGRVETPVLITEQSDVITETMAIALWLEARDTERRISFEPGTPQADRMHQYLAFLNTSFTGAFYPLWVALEAQEATEGERETLRKFGRSFVALRHEQLEAMIGDTDYLLGNKPTLADAVFVGVARWADFHQAIDPRDYPRILALRQRIEADPAFRFALAVEDGEPAAGSGAMKGFVPLEEVIALQDAACDV</sequence>
<dbReference type="PANTHER" id="PTHR44051">
    <property type="entry name" value="GLUTATHIONE S-TRANSFERASE-RELATED"/>
    <property type="match status" value="1"/>
</dbReference>
<keyword evidence="3" id="KW-1185">Reference proteome</keyword>
<comment type="caution">
    <text evidence="2">The sequence shown here is derived from an EMBL/GenBank/DDBJ whole genome shotgun (WGS) entry which is preliminary data.</text>
</comment>
<dbReference type="InterPro" id="IPR036282">
    <property type="entry name" value="Glutathione-S-Trfase_C_sf"/>
</dbReference>
<dbReference type="Pfam" id="PF13409">
    <property type="entry name" value="GST_N_2"/>
    <property type="match status" value="1"/>
</dbReference>
<dbReference type="SUPFAM" id="SSF52833">
    <property type="entry name" value="Thioredoxin-like"/>
    <property type="match status" value="1"/>
</dbReference>
<dbReference type="InterPro" id="IPR010987">
    <property type="entry name" value="Glutathione-S-Trfase_C-like"/>
</dbReference>
<dbReference type="Pfam" id="PF00043">
    <property type="entry name" value="GST_C"/>
    <property type="match status" value="1"/>
</dbReference>
<dbReference type="EMBL" id="NEVQ01000021">
    <property type="protein sequence ID" value="OZI52364.1"/>
    <property type="molecule type" value="Genomic_DNA"/>
</dbReference>
<organism evidence="2 3">
    <name type="scientific">Bordetella genomosp. 4</name>
    <dbReference type="NCBI Taxonomy" id="463044"/>
    <lineage>
        <taxon>Bacteria</taxon>
        <taxon>Pseudomonadati</taxon>
        <taxon>Pseudomonadota</taxon>
        <taxon>Betaproteobacteria</taxon>
        <taxon>Burkholderiales</taxon>
        <taxon>Alcaligenaceae</taxon>
        <taxon>Bordetella</taxon>
    </lineage>
</organism>
<dbReference type="Gene3D" id="1.20.1050.10">
    <property type="match status" value="1"/>
</dbReference>
<protein>
    <submittedName>
        <fullName evidence="2">Glutathione S-transferase</fullName>
    </submittedName>
</protein>
<accession>A0A261TRR4</accession>
<dbReference type="InterPro" id="IPR036249">
    <property type="entry name" value="Thioredoxin-like_sf"/>
</dbReference>
<feature type="domain" description="GST C-terminal" evidence="1">
    <location>
        <begin position="92"/>
        <end position="220"/>
    </location>
</feature>
<evidence type="ECO:0000313" key="3">
    <source>
        <dbReference type="Proteomes" id="UP000216885"/>
    </source>
</evidence>
<dbReference type="AlphaFoldDB" id="A0A261TRR4"/>
<dbReference type="InterPro" id="IPR040079">
    <property type="entry name" value="Glutathione_S-Trfase"/>
</dbReference>
<reference evidence="2 3" key="1">
    <citation type="submission" date="2017-05" db="EMBL/GenBank/DDBJ databases">
        <title>Complete and WGS of Bordetella genogroups.</title>
        <authorList>
            <person name="Spilker T."/>
            <person name="LiPuma J."/>
        </authorList>
    </citation>
    <scope>NUCLEOTIDE SEQUENCE [LARGE SCALE GENOMIC DNA]</scope>
    <source>
        <strain evidence="2 3">AU9919</strain>
    </source>
</reference>
<dbReference type="Proteomes" id="UP000216885">
    <property type="component" value="Unassembled WGS sequence"/>
</dbReference>
<dbReference type="RefSeq" id="WP_094838854.1">
    <property type="nucleotide sequence ID" value="NZ_NEVQ01000021.1"/>
</dbReference>